<protein>
    <recommendedName>
        <fullName evidence="6">7,8-dihydroneopterin aldolase</fullName>
        <ecNumber evidence="6">4.1.2.25</ecNumber>
    </recommendedName>
</protein>
<dbReference type="GO" id="GO:0046656">
    <property type="term" value="P:folic acid biosynthetic process"/>
    <property type="evidence" value="ECO:0007669"/>
    <property type="project" value="UniProtKB-UniRule"/>
</dbReference>
<gene>
    <name evidence="8" type="ORF">LX69_01043</name>
</gene>
<proteinExistence type="inferred from homology"/>
<dbReference type="Proteomes" id="UP000249239">
    <property type="component" value="Unassembled WGS sequence"/>
</dbReference>
<dbReference type="GO" id="GO:0005737">
    <property type="term" value="C:cytoplasm"/>
    <property type="evidence" value="ECO:0007669"/>
    <property type="project" value="TreeGrafter"/>
</dbReference>
<dbReference type="OrthoDB" id="9803748at2"/>
<comment type="caution">
    <text evidence="8">The sequence shown here is derived from an EMBL/GenBank/DDBJ whole genome shotgun (WGS) entry which is preliminary data.</text>
</comment>
<accession>A0A2W7NFF2</accession>
<evidence type="ECO:0000313" key="9">
    <source>
        <dbReference type="Proteomes" id="UP000249239"/>
    </source>
</evidence>
<sequence>MNGLIELEEMSFYAYHGCFKEEQVVGNKFAVNISFITNCGPASASDHLADAVNYVHIYNIAKREMAIKSHLLEHVAGRIITAIQKEFPQIMSLKVKVSKLNPPVGGQMKQVSVTLEG</sequence>
<name>A0A2W7NFF2_9BACT</name>
<dbReference type="InterPro" id="IPR006156">
    <property type="entry name" value="Dihydroneopterin_aldolase"/>
</dbReference>
<evidence type="ECO:0000259" key="7">
    <source>
        <dbReference type="SMART" id="SM00905"/>
    </source>
</evidence>
<comment type="function">
    <text evidence="6">Catalyzes the conversion of 7,8-dihydroneopterin to 6-hydroxymethyl-7,8-dihydropterin.</text>
</comment>
<dbReference type="SUPFAM" id="SSF55620">
    <property type="entry name" value="Tetrahydrobiopterin biosynthesis enzymes-like"/>
    <property type="match status" value="1"/>
</dbReference>
<organism evidence="8 9">
    <name type="scientific">Breznakibacter xylanolyticus</name>
    <dbReference type="NCBI Taxonomy" id="990"/>
    <lineage>
        <taxon>Bacteria</taxon>
        <taxon>Pseudomonadati</taxon>
        <taxon>Bacteroidota</taxon>
        <taxon>Bacteroidia</taxon>
        <taxon>Marinilabiliales</taxon>
        <taxon>Marinilabiliaceae</taxon>
        <taxon>Breznakibacter</taxon>
    </lineage>
</organism>
<dbReference type="PANTHER" id="PTHR42844">
    <property type="entry name" value="DIHYDRONEOPTERIN ALDOLASE 1-RELATED"/>
    <property type="match status" value="1"/>
</dbReference>
<keyword evidence="4 6" id="KW-0289">Folate biosynthesis</keyword>
<dbReference type="EMBL" id="QKZK01000006">
    <property type="protein sequence ID" value="PZX18650.1"/>
    <property type="molecule type" value="Genomic_DNA"/>
</dbReference>
<dbReference type="RefSeq" id="WP_111444753.1">
    <property type="nucleotide sequence ID" value="NZ_QKZK01000006.1"/>
</dbReference>
<dbReference type="PANTHER" id="PTHR42844:SF1">
    <property type="entry name" value="DIHYDRONEOPTERIN ALDOLASE 1-RELATED"/>
    <property type="match status" value="1"/>
</dbReference>
<keyword evidence="5 6" id="KW-0456">Lyase</keyword>
<dbReference type="NCBIfam" id="TIGR00525">
    <property type="entry name" value="folB"/>
    <property type="match status" value="1"/>
</dbReference>
<evidence type="ECO:0000313" key="8">
    <source>
        <dbReference type="EMBL" id="PZX18650.1"/>
    </source>
</evidence>
<evidence type="ECO:0000256" key="1">
    <source>
        <dbReference type="ARBA" id="ARBA00001353"/>
    </source>
</evidence>
<evidence type="ECO:0000256" key="6">
    <source>
        <dbReference type="RuleBase" id="RU362079"/>
    </source>
</evidence>
<dbReference type="Pfam" id="PF02152">
    <property type="entry name" value="FolB"/>
    <property type="match status" value="1"/>
</dbReference>
<dbReference type="SMART" id="SM00905">
    <property type="entry name" value="FolB"/>
    <property type="match status" value="1"/>
</dbReference>
<evidence type="ECO:0000256" key="3">
    <source>
        <dbReference type="ARBA" id="ARBA00005708"/>
    </source>
</evidence>
<feature type="domain" description="Dihydroneopterin aldolase/epimerase" evidence="7">
    <location>
        <begin position="5"/>
        <end position="117"/>
    </location>
</feature>
<evidence type="ECO:0000256" key="5">
    <source>
        <dbReference type="ARBA" id="ARBA00023239"/>
    </source>
</evidence>
<dbReference type="GO" id="GO:0046654">
    <property type="term" value="P:tetrahydrofolate biosynthetic process"/>
    <property type="evidence" value="ECO:0007669"/>
    <property type="project" value="UniProtKB-UniRule"/>
</dbReference>
<evidence type="ECO:0000256" key="2">
    <source>
        <dbReference type="ARBA" id="ARBA00005013"/>
    </source>
</evidence>
<dbReference type="InterPro" id="IPR043133">
    <property type="entry name" value="GTP-CH-I_C/QueF"/>
</dbReference>
<dbReference type="GO" id="GO:0004150">
    <property type="term" value="F:dihydroneopterin aldolase activity"/>
    <property type="evidence" value="ECO:0007669"/>
    <property type="project" value="UniProtKB-UniRule"/>
</dbReference>
<dbReference type="Gene3D" id="3.30.1130.10">
    <property type="match status" value="1"/>
</dbReference>
<comment type="pathway">
    <text evidence="2 6">Cofactor biosynthesis; tetrahydrofolate biosynthesis; 2-amino-4-hydroxy-6-hydroxymethyl-7,8-dihydropteridine diphosphate from 7,8-dihydroneopterin triphosphate: step 3/4.</text>
</comment>
<dbReference type="AlphaFoldDB" id="A0A2W7NFF2"/>
<dbReference type="InterPro" id="IPR006157">
    <property type="entry name" value="FolB_dom"/>
</dbReference>
<keyword evidence="9" id="KW-1185">Reference proteome</keyword>
<evidence type="ECO:0000256" key="4">
    <source>
        <dbReference type="ARBA" id="ARBA00022909"/>
    </source>
</evidence>
<comment type="catalytic activity">
    <reaction evidence="1 6">
        <text>7,8-dihydroneopterin = 6-hydroxymethyl-7,8-dihydropterin + glycolaldehyde</text>
        <dbReference type="Rhea" id="RHEA:10540"/>
        <dbReference type="ChEBI" id="CHEBI:17001"/>
        <dbReference type="ChEBI" id="CHEBI:17071"/>
        <dbReference type="ChEBI" id="CHEBI:44841"/>
        <dbReference type="EC" id="4.1.2.25"/>
    </reaction>
</comment>
<dbReference type="NCBIfam" id="TIGR00526">
    <property type="entry name" value="folB_dom"/>
    <property type="match status" value="1"/>
</dbReference>
<dbReference type="UniPathway" id="UPA00077">
    <property type="reaction ID" value="UER00154"/>
</dbReference>
<dbReference type="EC" id="4.1.2.25" evidence="6"/>
<reference evidence="8 9" key="1">
    <citation type="submission" date="2018-06" db="EMBL/GenBank/DDBJ databases">
        <title>Genomic Encyclopedia of Archaeal and Bacterial Type Strains, Phase II (KMG-II): from individual species to whole genera.</title>
        <authorList>
            <person name="Goeker M."/>
        </authorList>
    </citation>
    <scope>NUCLEOTIDE SEQUENCE [LARGE SCALE GENOMIC DNA]</scope>
    <source>
        <strain evidence="8 9">DSM 6779</strain>
    </source>
</reference>
<comment type="similarity">
    <text evidence="3 6">Belongs to the DHNA family.</text>
</comment>